<dbReference type="Proteomes" id="UP001595882">
    <property type="component" value="Unassembled WGS sequence"/>
</dbReference>
<dbReference type="CDD" id="cd00093">
    <property type="entry name" value="HTH_XRE"/>
    <property type="match status" value="1"/>
</dbReference>
<reference evidence="3" key="1">
    <citation type="journal article" date="2019" name="Int. J. Syst. Evol. Microbiol.">
        <title>The Global Catalogue of Microorganisms (GCM) 10K type strain sequencing project: providing services to taxonomists for standard genome sequencing and annotation.</title>
        <authorList>
            <consortium name="The Broad Institute Genomics Platform"/>
            <consortium name="The Broad Institute Genome Sequencing Center for Infectious Disease"/>
            <person name="Wu L."/>
            <person name="Ma J."/>
        </authorList>
    </citation>
    <scope>NUCLEOTIDE SEQUENCE [LARGE SCALE GENOMIC DNA]</scope>
    <source>
        <strain evidence="3">CCUG 37865</strain>
    </source>
</reference>
<gene>
    <name evidence="2" type="ORF">ACFOY7_07410</name>
</gene>
<protein>
    <submittedName>
        <fullName evidence="2">Helix-turn-helix domain-containing protein</fullName>
    </submittedName>
</protein>
<comment type="caution">
    <text evidence="2">The sequence shown here is derived from an EMBL/GenBank/DDBJ whole genome shotgun (WGS) entry which is preliminary data.</text>
</comment>
<dbReference type="PROSITE" id="PS50943">
    <property type="entry name" value="HTH_CROC1"/>
    <property type="match status" value="1"/>
</dbReference>
<dbReference type="Pfam" id="PF13560">
    <property type="entry name" value="HTH_31"/>
    <property type="match status" value="1"/>
</dbReference>
<dbReference type="EMBL" id="JBHSDT010000004">
    <property type="protein sequence ID" value="MFC4402900.1"/>
    <property type="molecule type" value="Genomic_DNA"/>
</dbReference>
<name>A0ABV8WT12_9BACI</name>
<dbReference type="InterPro" id="IPR010982">
    <property type="entry name" value="Lambda_DNA-bd_dom_sf"/>
</dbReference>
<feature type="domain" description="HTH cro/C1-type" evidence="1">
    <location>
        <begin position="19"/>
        <end position="73"/>
    </location>
</feature>
<accession>A0ABV8WT12</accession>
<proteinExistence type="predicted"/>
<dbReference type="SUPFAM" id="SSF47413">
    <property type="entry name" value="lambda repressor-like DNA-binding domains"/>
    <property type="match status" value="1"/>
</dbReference>
<evidence type="ECO:0000313" key="2">
    <source>
        <dbReference type="EMBL" id="MFC4402900.1"/>
    </source>
</evidence>
<dbReference type="SMART" id="SM00530">
    <property type="entry name" value="HTH_XRE"/>
    <property type="match status" value="1"/>
</dbReference>
<evidence type="ECO:0000313" key="3">
    <source>
        <dbReference type="Proteomes" id="UP001595882"/>
    </source>
</evidence>
<sequence length="83" mass="9428">MDNKSSKHLSFNQAIGLYIRHQRENQGMTRDDIANVTGLSINGIEKIEKGKGRPFFSSVMALCEAIGIDANELQRIYRDYHQS</sequence>
<dbReference type="Gene3D" id="1.10.260.40">
    <property type="entry name" value="lambda repressor-like DNA-binding domains"/>
    <property type="match status" value="1"/>
</dbReference>
<keyword evidence="3" id="KW-1185">Reference proteome</keyword>
<dbReference type="RefSeq" id="WP_390250927.1">
    <property type="nucleotide sequence ID" value="NZ_JBHSDT010000004.1"/>
</dbReference>
<organism evidence="2 3">
    <name type="scientific">Gracilibacillus xinjiangensis</name>
    <dbReference type="NCBI Taxonomy" id="1193282"/>
    <lineage>
        <taxon>Bacteria</taxon>
        <taxon>Bacillati</taxon>
        <taxon>Bacillota</taxon>
        <taxon>Bacilli</taxon>
        <taxon>Bacillales</taxon>
        <taxon>Bacillaceae</taxon>
        <taxon>Gracilibacillus</taxon>
    </lineage>
</organism>
<dbReference type="InterPro" id="IPR001387">
    <property type="entry name" value="Cro/C1-type_HTH"/>
</dbReference>
<evidence type="ECO:0000259" key="1">
    <source>
        <dbReference type="PROSITE" id="PS50943"/>
    </source>
</evidence>